<dbReference type="GO" id="GO:0009416">
    <property type="term" value="P:response to light stimulus"/>
    <property type="evidence" value="ECO:0007669"/>
    <property type="project" value="TreeGrafter"/>
</dbReference>
<dbReference type="Gene3D" id="3.40.50.620">
    <property type="entry name" value="HUPs"/>
    <property type="match status" value="1"/>
</dbReference>
<organism evidence="12 13">
    <name type="scientific">Candidatus Accumulibacter aalborgensis</name>
    <dbReference type="NCBI Taxonomy" id="1860102"/>
    <lineage>
        <taxon>Bacteria</taxon>
        <taxon>Pseudomonadati</taxon>
        <taxon>Pseudomonadota</taxon>
        <taxon>Betaproteobacteria</taxon>
        <taxon>Candidatus Accumulibacter</taxon>
    </lineage>
</organism>
<comment type="catalytic activity">
    <reaction evidence="7">
        <text>cyclobutadipyrimidine (in DNA) = 2 pyrimidine residues (in DNA).</text>
        <dbReference type="EC" id="4.1.99.3"/>
    </reaction>
</comment>
<dbReference type="GO" id="GO:0071949">
    <property type="term" value="F:FAD binding"/>
    <property type="evidence" value="ECO:0007669"/>
    <property type="project" value="TreeGrafter"/>
</dbReference>
<comment type="cofactor">
    <cofactor evidence="8">
        <name>FAD</name>
        <dbReference type="ChEBI" id="CHEBI:57692"/>
    </cofactor>
    <text evidence="8">Binds 1 FAD per subunit.</text>
</comment>
<dbReference type="PANTHER" id="PTHR11455">
    <property type="entry name" value="CRYPTOCHROME"/>
    <property type="match status" value="1"/>
</dbReference>
<dbReference type="InterPro" id="IPR005101">
    <property type="entry name" value="Cryptochr/Photolyase_FAD-bd"/>
</dbReference>
<evidence type="ECO:0000256" key="8">
    <source>
        <dbReference type="PIRSR" id="PIRSR602081-1"/>
    </source>
</evidence>
<dbReference type="GO" id="GO:0003904">
    <property type="term" value="F:deoxyribodipyrimidine photo-lyase activity"/>
    <property type="evidence" value="ECO:0007669"/>
    <property type="project" value="UniProtKB-EC"/>
</dbReference>
<dbReference type="Pfam" id="PF00875">
    <property type="entry name" value="DNA_photolyase"/>
    <property type="match status" value="1"/>
</dbReference>
<dbReference type="PRINTS" id="PR00147">
    <property type="entry name" value="DNAPHOTLYASE"/>
</dbReference>
<feature type="site" description="Electron transfer via tryptophanyl radical" evidence="9">
    <location>
        <position position="389"/>
    </location>
</feature>
<accession>A0A1A8XKS6</accession>
<dbReference type="Gene3D" id="1.25.40.80">
    <property type="match status" value="1"/>
</dbReference>
<dbReference type="GO" id="GO:0000719">
    <property type="term" value="P:photoreactive repair"/>
    <property type="evidence" value="ECO:0007669"/>
    <property type="project" value="UniProtKB-ARBA"/>
</dbReference>
<dbReference type="Gene3D" id="1.10.579.10">
    <property type="entry name" value="DNA Cyclobutane Dipyrimidine Photolyase, subunit A, domain 3"/>
    <property type="match status" value="1"/>
</dbReference>
<feature type="domain" description="Photolyase/cryptochrome alpha/beta" evidence="11">
    <location>
        <begin position="2"/>
        <end position="132"/>
    </location>
</feature>
<feature type="binding site" evidence="8">
    <location>
        <position position="276"/>
    </location>
    <ligand>
        <name>FAD</name>
        <dbReference type="ChEBI" id="CHEBI:57692"/>
    </ligand>
</feature>
<dbReference type="PROSITE" id="PS00394">
    <property type="entry name" value="DNA_PHOTOLYASES_1_1"/>
    <property type="match status" value="1"/>
</dbReference>
<dbReference type="RefSeq" id="WP_186406773.1">
    <property type="nucleotide sequence ID" value="NZ_FLQX01000102.1"/>
</dbReference>
<evidence type="ECO:0000256" key="10">
    <source>
        <dbReference type="RuleBase" id="RU004182"/>
    </source>
</evidence>
<dbReference type="InterPro" id="IPR018394">
    <property type="entry name" value="DNA_photolyase_1_CS_C"/>
</dbReference>
<evidence type="ECO:0000313" key="13">
    <source>
        <dbReference type="Proteomes" id="UP000199169"/>
    </source>
</evidence>
<dbReference type="PANTHER" id="PTHR11455:SF9">
    <property type="entry name" value="CRYPTOCHROME CIRCADIAN CLOCK 5 ISOFORM X1"/>
    <property type="match status" value="1"/>
</dbReference>
<keyword evidence="6 10" id="KW-0157">Chromophore</keyword>
<dbReference type="Proteomes" id="UP000199169">
    <property type="component" value="Unassembled WGS sequence"/>
</dbReference>
<evidence type="ECO:0000256" key="9">
    <source>
        <dbReference type="PIRSR" id="PIRSR602081-2"/>
    </source>
</evidence>
<dbReference type="InterPro" id="IPR036134">
    <property type="entry name" value="Crypto/Photolyase_FAD-like_sf"/>
</dbReference>
<proteinExistence type="inferred from homology"/>
<evidence type="ECO:0000256" key="2">
    <source>
        <dbReference type="ARBA" id="ARBA00013149"/>
    </source>
</evidence>
<comment type="cofactor">
    <cofactor evidence="1">
        <name>(6R)-5,10-methylene-5,6,7,8-tetrahydrofolate</name>
        <dbReference type="ChEBI" id="CHEBI:15636"/>
    </cofactor>
</comment>
<feature type="binding site" evidence="8">
    <location>
        <position position="227"/>
    </location>
    <ligand>
        <name>FAD</name>
        <dbReference type="ChEBI" id="CHEBI:57692"/>
    </ligand>
</feature>
<keyword evidence="4 8" id="KW-0285">Flavoprotein</keyword>
<dbReference type="FunFam" id="1.10.579.10:FF:000003">
    <property type="entry name" value="Deoxyribodipyrimidine photo-lyase"/>
    <property type="match status" value="1"/>
</dbReference>
<evidence type="ECO:0000256" key="6">
    <source>
        <dbReference type="ARBA" id="ARBA00022991"/>
    </source>
</evidence>
<dbReference type="GO" id="GO:0003677">
    <property type="term" value="F:DNA binding"/>
    <property type="evidence" value="ECO:0007669"/>
    <property type="project" value="TreeGrafter"/>
</dbReference>
<gene>
    <name evidence="12" type="primary">phrB</name>
    <name evidence="12" type="ORF">ACCAA_270045</name>
</gene>
<evidence type="ECO:0000256" key="4">
    <source>
        <dbReference type="ARBA" id="ARBA00022630"/>
    </source>
</evidence>
<comment type="similarity">
    <text evidence="10">Belongs to the DNA photolyase family.</text>
</comment>
<evidence type="ECO:0000256" key="3">
    <source>
        <dbReference type="ARBA" id="ARBA00014046"/>
    </source>
</evidence>
<dbReference type="Pfam" id="PF03441">
    <property type="entry name" value="FAD_binding_7"/>
    <property type="match status" value="1"/>
</dbReference>
<dbReference type="AlphaFoldDB" id="A0A1A8XKS6"/>
<protein>
    <recommendedName>
        <fullName evidence="3">Deoxyribodipyrimidine photo-lyase</fullName>
        <ecNumber evidence="2">4.1.99.3</ecNumber>
    </recommendedName>
</protein>
<dbReference type="PROSITE" id="PS51645">
    <property type="entry name" value="PHR_CRY_ALPHA_BETA"/>
    <property type="match status" value="1"/>
</dbReference>
<feature type="site" description="Electron transfer via tryptophanyl radical" evidence="9">
    <location>
        <position position="310"/>
    </location>
</feature>
<feature type="binding site" evidence="8">
    <location>
        <begin position="279"/>
        <end position="286"/>
    </location>
    <ligand>
        <name>FAD</name>
        <dbReference type="ChEBI" id="CHEBI:57692"/>
    </ligand>
</feature>
<evidence type="ECO:0000313" key="12">
    <source>
        <dbReference type="EMBL" id="SBT05774.1"/>
    </source>
</evidence>
<dbReference type="SUPFAM" id="SSF52425">
    <property type="entry name" value="Cryptochrome/photolyase, N-terminal domain"/>
    <property type="match status" value="1"/>
</dbReference>
<sequence>MDSILVWFRRDLRDTDHSALCEALRRGRRVYCAFVFDREILDALDQRADRRVEFIRESLVELDIALRERGGALLVRHGWAVSEIPALASELGVAAVFANRDYEPQAKKRDAAVMVALNENGIAFESFKDQAVLDGDEVLTQAGRPYTVFTPYRNAWLKRLTEDDWQPHAAGAGILAAASGADPGANGVPSLVEIGFAVTDLRSLGIVPGMSGGRQLLGDFLGRMTRYRQQRDFPAVKGGSCLSVHLRFGTVSVRELISSALAAGALREGGEGAATWLSELVWRDFYFMILDRFPHVAKRAFKPPYDAIAWEQGPQAAAALAAWSAGRTGYPLVDAAMRQLNRTGYMHNRLRMLVASFLTKDLGIDWRLGEAYFARQLNDFDLAANNGGWQWAASSGCDAQPYFRIFNPVTQSERFDAAGSFIRRYLPELAAVPDKFIHAPWRMSLAEQAACGVFIGRQTPAPVVDHEEARRRTLQRYAVVKRLAAP</sequence>
<dbReference type="EC" id="4.1.99.3" evidence="2"/>
<evidence type="ECO:0000256" key="7">
    <source>
        <dbReference type="ARBA" id="ARBA00033999"/>
    </source>
</evidence>
<evidence type="ECO:0000256" key="1">
    <source>
        <dbReference type="ARBA" id="ARBA00001932"/>
    </source>
</evidence>
<dbReference type="InterPro" id="IPR036155">
    <property type="entry name" value="Crypto/Photolyase_N_sf"/>
</dbReference>
<dbReference type="InterPro" id="IPR014729">
    <property type="entry name" value="Rossmann-like_a/b/a_fold"/>
</dbReference>
<dbReference type="InterPro" id="IPR002081">
    <property type="entry name" value="Cryptochrome/DNA_photolyase_1"/>
</dbReference>
<dbReference type="SUPFAM" id="SSF48173">
    <property type="entry name" value="Cryptochrome/photolyase FAD-binding domain"/>
    <property type="match status" value="1"/>
</dbReference>
<keyword evidence="12" id="KW-0456">Lyase</keyword>
<dbReference type="EMBL" id="FLQX01000102">
    <property type="protein sequence ID" value="SBT05774.1"/>
    <property type="molecule type" value="Genomic_DNA"/>
</dbReference>
<keyword evidence="13" id="KW-1185">Reference proteome</keyword>
<evidence type="ECO:0000259" key="11">
    <source>
        <dbReference type="PROSITE" id="PS51645"/>
    </source>
</evidence>
<name>A0A1A8XKS6_9PROT</name>
<keyword evidence="5 8" id="KW-0274">FAD</keyword>
<feature type="binding site" evidence="8">
    <location>
        <begin position="379"/>
        <end position="381"/>
    </location>
    <ligand>
        <name>FAD</name>
        <dbReference type="ChEBI" id="CHEBI:57692"/>
    </ligand>
</feature>
<reference evidence="12 13" key="1">
    <citation type="submission" date="2016-06" db="EMBL/GenBank/DDBJ databases">
        <authorList>
            <person name="Kjaerup R.B."/>
            <person name="Dalgaard T.S."/>
            <person name="Juul-Madsen H.R."/>
        </authorList>
    </citation>
    <scope>NUCLEOTIDE SEQUENCE [LARGE SCALE GENOMIC DNA]</scope>
    <source>
        <strain evidence="12">3</strain>
    </source>
</reference>
<feature type="site" description="Electron transfer via tryptophanyl radical" evidence="9">
    <location>
        <position position="366"/>
    </location>
</feature>
<evidence type="ECO:0000256" key="5">
    <source>
        <dbReference type="ARBA" id="ARBA00022827"/>
    </source>
</evidence>
<dbReference type="InterPro" id="IPR006050">
    <property type="entry name" value="DNA_photolyase_N"/>
</dbReference>
<dbReference type="PROSITE" id="PS00691">
    <property type="entry name" value="DNA_PHOTOLYASES_1_2"/>
    <property type="match status" value="1"/>
</dbReference>
<dbReference type="STRING" id="1860102.ACCAA_270045"/>